<evidence type="ECO:0000256" key="2">
    <source>
        <dbReference type="ARBA" id="ARBA00023125"/>
    </source>
</evidence>
<dbReference type="Proteomes" id="UP000242447">
    <property type="component" value="Chromosome"/>
</dbReference>
<feature type="domain" description="HTH lacI-type" evidence="4">
    <location>
        <begin position="2"/>
        <end position="56"/>
    </location>
</feature>
<evidence type="ECO:0000313" key="5">
    <source>
        <dbReference type="EMBL" id="ARO14175.1"/>
    </source>
</evidence>
<accession>A0A1W6NY52</accession>
<keyword evidence="6" id="KW-1185">Reference proteome</keyword>
<evidence type="ECO:0000256" key="1">
    <source>
        <dbReference type="ARBA" id="ARBA00023015"/>
    </source>
</evidence>
<dbReference type="STRING" id="92947.BVG79_00823"/>
<name>A0A1W6NY52_9RHOB</name>
<dbReference type="GO" id="GO:0000976">
    <property type="term" value="F:transcription cis-regulatory region binding"/>
    <property type="evidence" value="ECO:0007669"/>
    <property type="project" value="TreeGrafter"/>
</dbReference>
<dbReference type="PROSITE" id="PS50932">
    <property type="entry name" value="HTH_LACI_2"/>
    <property type="match status" value="1"/>
</dbReference>
<dbReference type="PANTHER" id="PTHR30146">
    <property type="entry name" value="LACI-RELATED TRANSCRIPTIONAL REPRESSOR"/>
    <property type="match status" value="1"/>
</dbReference>
<evidence type="ECO:0000259" key="4">
    <source>
        <dbReference type="PROSITE" id="PS50932"/>
    </source>
</evidence>
<reference evidence="5 6" key="1">
    <citation type="submission" date="2017-02" db="EMBL/GenBank/DDBJ databases">
        <title>Ketogulonicigenium robustum SPU B003 Genome sequencing and assembly.</title>
        <authorList>
            <person name="Li Y."/>
            <person name="Liu L."/>
            <person name="Wang C."/>
            <person name="Zhang M."/>
            <person name="Zhang T."/>
            <person name="Zhang Y."/>
        </authorList>
    </citation>
    <scope>NUCLEOTIDE SEQUENCE [LARGE SCALE GENOMIC DNA]</scope>
    <source>
        <strain evidence="5 6">SPU_B003</strain>
    </source>
</reference>
<dbReference type="CDD" id="cd06267">
    <property type="entry name" value="PBP1_LacI_sugar_binding-like"/>
    <property type="match status" value="1"/>
</dbReference>
<dbReference type="PANTHER" id="PTHR30146:SF109">
    <property type="entry name" value="HTH-TYPE TRANSCRIPTIONAL REGULATOR GALS"/>
    <property type="match status" value="1"/>
</dbReference>
<dbReference type="InterPro" id="IPR046335">
    <property type="entry name" value="LacI/GalR-like_sensor"/>
</dbReference>
<dbReference type="Pfam" id="PF13377">
    <property type="entry name" value="Peripla_BP_3"/>
    <property type="match status" value="1"/>
</dbReference>
<dbReference type="SMART" id="SM00354">
    <property type="entry name" value="HTH_LACI"/>
    <property type="match status" value="1"/>
</dbReference>
<dbReference type="Gene3D" id="1.10.260.40">
    <property type="entry name" value="lambda repressor-like DNA-binding domains"/>
    <property type="match status" value="1"/>
</dbReference>
<dbReference type="KEGG" id="kro:BVG79_00823"/>
<dbReference type="OrthoDB" id="8433438at2"/>
<evidence type="ECO:0000256" key="3">
    <source>
        <dbReference type="ARBA" id="ARBA00023163"/>
    </source>
</evidence>
<keyword evidence="2" id="KW-0238">DNA-binding</keyword>
<dbReference type="Pfam" id="PF00356">
    <property type="entry name" value="LacI"/>
    <property type="match status" value="1"/>
</dbReference>
<evidence type="ECO:0000313" key="6">
    <source>
        <dbReference type="Proteomes" id="UP000242447"/>
    </source>
</evidence>
<dbReference type="GO" id="GO:0003700">
    <property type="term" value="F:DNA-binding transcription factor activity"/>
    <property type="evidence" value="ECO:0007669"/>
    <property type="project" value="TreeGrafter"/>
</dbReference>
<gene>
    <name evidence="5" type="primary">lacI</name>
    <name evidence="5" type="ORF">BVG79_00823</name>
</gene>
<dbReference type="CDD" id="cd01392">
    <property type="entry name" value="HTH_LacI"/>
    <property type="match status" value="1"/>
</dbReference>
<keyword evidence="1" id="KW-0805">Transcription regulation</keyword>
<organism evidence="5 6">
    <name type="scientific">Ketogulonicigenium robustum</name>
    <dbReference type="NCBI Taxonomy" id="92947"/>
    <lineage>
        <taxon>Bacteria</taxon>
        <taxon>Pseudomonadati</taxon>
        <taxon>Pseudomonadota</taxon>
        <taxon>Alphaproteobacteria</taxon>
        <taxon>Rhodobacterales</taxon>
        <taxon>Roseobacteraceae</taxon>
        <taxon>Ketogulonicigenium</taxon>
    </lineage>
</organism>
<dbReference type="SUPFAM" id="SSF47413">
    <property type="entry name" value="lambda repressor-like DNA-binding domains"/>
    <property type="match status" value="1"/>
</dbReference>
<sequence length="332" mass="34933">MARLADVARAAGVSPTTVSRYVNGGLKLPEATRSRIDGAIAALDWRPNAVARQLSTGRTQTIAIVTPEISNPFFTALAAAIERAAAAAGYSVLILATESDPRREAAALAQLRAGRFDGLIFMSAVTPTGAVARMLGENHPLIMLDEDLLPDAPIPRVLVENSVGGALAAGHLLELGHRAVAIIAGPRHMPNSRARVAGCVDRLQDAGITVPPEMIQWGPYSATHGAAALTALLPRRPTAVFAVSDIIATGVLRRAAQMGVSIPDDISLVGFDDMPFADLVAPPLTTIRQPLAEMGARAFAALHDRMRGQQPPPRQMLPVTLVTRGSTAQRCV</sequence>
<dbReference type="InterPro" id="IPR010982">
    <property type="entry name" value="Lambda_DNA-bd_dom_sf"/>
</dbReference>
<dbReference type="InterPro" id="IPR000843">
    <property type="entry name" value="HTH_LacI"/>
</dbReference>
<proteinExistence type="predicted"/>
<protein>
    <submittedName>
        <fullName evidence="5">LacI family transcriptional regulator</fullName>
    </submittedName>
</protein>
<dbReference type="AlphaFoldDB" id="A0A1W6NY52"/>
<dbReference type="RefSeq" id="WP_085785765.1">
    <property type="nucleotide sequence ID" value="NZ_CP019937.1"/>
</dbReference>
<dbReference type="Gene3D" id="3.40.50.2300">
    <property type="match status" value="2"/>
</dbReference>
<dbReference type="EMBL" id="CP019937">
    <property type="protein sequence ID" value="ARO14175.1"/>
    <property type="molecule type" value="Genomic_DNA"/>
</dbReference>
<dbReference type="InterPro" id="IPR028082">
    <property type="entry name" value="Peripla_BP_I"/>
</dbReference>
<dbReference type="SUPFAM" id="SSF53822">
    <property type="entry name" value="Periplasmic binding protein-like I"/>
    <property type="match status" value="1"/>
</dbReference>
<dbReference type="PROSITE" id="PS00356">
    <property type="entry name" value="HTH_LACI_1"/>
    <property type="match status" value="1"/>
</dbReference>
<keyword evidence="3" id="KW-0804">Transcription</keyword>